<dbReference type="RefSeq" id="WP_123224620.1">
    <property type="nucleotide sequence ID" value="NZ_RJSF01000046.1"/>
</dbReference>
<dbReference type="InterPro" id="IPR029045">
    <property type="entry name" value="ClpP/crotonase-like_dom_sf"/>
</dbReference>
<dbReference type="SUPFAM" id="SSF52096">
    <property type="entry name" value="ClpP/crotonase"/>
    <property type="match status" value="1"/>
</dbReference>
<sequence>MNRLAADEPSDQVLLVENRGRARWLWLNRPTRRNALNEELVTALDSALTDAEDDPSTHVLVIAGKGKSFCAGADLRHLLGLSDNGVHPITFLEQVSALFTRIERSRLPVVALLHGHAIAGGIELALACDVVIAADDTLIGDGHVRNSLIPAGGGSVRLARRVGDAMARHLMLTGASLPAHVLKSCGWPFATVPHDELHAAGEREADLLAAHAGPAQARMKQLLAALDDVPTHAALSAELEAFRTHWDETRVADAVRTFVTGSERSNQAR</sequence>
<comment type="caution">
    <text evidence="3">The sequence shown here is derived from an EMBL/GenBank/DDBJ whole genome shotgun (WGS) entry which is preliminary data.</text>
</comment>
<dbReference type="InterPro" id="IPR018376">
    <property type="entry name" value="Enoyl-CoA_hyd/isom_CS"/>
</dbReference>
<organism evidence="3 4">
    <name type="scientific">Nocardioides pocheonensis</name>
    <dbReference type="NCBI Taxonomy" id="661485"/>
    <lineage>
        <taxon>Bacteria</taxon>
        <taxon>Bacillati</taxon>
        <taxon>Actinomycetota</taxon>
        <taxon>Actinomycetes</taxon>
        <taxon>Propionibacteriales</taxon>
        <taxon>Nocardioidaceae</taxon>
        <taxon>Nocardioides</taxon>
    </lineage>
</organism>
<keyword evidence="3" id="KW-0413">Isomerase</keyword>
<evidence type="ECO:0000313" key="4">
    <source>
        <dbReference type="Proteomes" id="UP000279994"/>
    </source>
</evidence>
<dbReference type="AlphaFoldDB" id="A0A3N0GIU9"/>
<dbReference type="PANTHER" id="PTHR43802:SF1">
    <property type="entry name" value="IP11341P-RELATED"/>
    <property type="match status" value="1"/>
</dbReference>
<proteinExistence type="inferred from homology"/>
<evidence type="ECO:0000313" key="3">
    <source>
        <dbReference type="EMBL" id="RNM12038.1"/>
    </source>
</evidence>
<accession>A0A3N0GIU9</accession>
<dbReference type="OrthoDB" id="8640486at2"/>
<dbReference type="EMBL" id="RJSF01000046">
    <property type="protein sequence ID" value="RNM12038.1"/>
    <property type="molecule type" value="Genomic_DNA"/>
</dbReference>
<gene>
    <name evidence="3" type="ORF">EFL26_19645</name>
</gene>
<protein>
    <submittedName>
        <fullName evidence="3">Enoyl-CoA hydratase/isomerase family protein</fullName>
    </submittedName>
</protein>
<dbReference type="GO" id="GO:0016853">
    <property type="term" value="F:isomerase activity"/>
    <property type="evidence" value="ECO:0007669"/>
    <property type="project" value="UniProtKB-KW"/>
</dbReference>
<dbReference type="Gene3D" id="3.90.226.10">
    <property type="entry name" value="2-enoyl-CoA Hydratase, Chain A, domain 1"/>
    <property type="match status" value="1"/>
</dbReference>
<dbReference type="Proteomes" id="UP000279994">
    <property type="component" value="Unassembled WGS sequence"/>
</dbReference>
<dbReference type="PROSITE" id="PS00166">
    <property type="entry name" value="ENOYL_COA_HYDRATASE"/>
    <property type="match status" value="1"/>
</dbReference>
<dbReference type="CDD" id="cd06558">
    <property type="entry name" value="crotonase-like"/>
    <property type="match status" value="1"/>
</dbReference>
<dbReference type="PANTHER" id="PTHR43802">
    <property type="entry name" value="ENOYL-COA HYDRATASE"/>
    <property type="match status" value="1"/>
</dbReference>
<reference evidence="3 4" key="1">
    <citation type="submission" date="2018-11" db="EMBL/GenBank/DDBJ databases">
        <authorList>
            <person name="Li F."/>
        </authorList>
    </citation>
    <scope>NUCLEOTIDE SEQUENCE [LARGE SCALE GENOMIC DNA]</scope>
    <source>
        <strain evidence="3 4">Gsoil 818</strain>
    </source>
</reference>
<comment type="similarity">
    <text evidence="1 2">Belongs to the enoyl-CoA hydratase/isomerase family.</text>
</comment>
<name>A0A3N0GIU9_9ACTN</name>
<evidence type="ECO:0000256" key="2">
    <source>
        <dbReference type="RuleBase" id="RU003707"/>
    </source>
</evidence>
<evidence type="ECO:0000256" key="1">
    <source>
        <dbReference type="ARBA" id="ARBA00005254"/>
    </source>
</evidence>
<dbReference type="InterPro" id="IPR001753">
    <property type="entry name" value="Enoyl-CoA_hydra/iso"/>
</dbReference>
<keyword evidence="4" id="KW-1185">Reference proteome</keyword>
<dbReference type="Pfam" id="PF00378">
    <property type="entry name" value="ECH_1"/>
    <property type="match status" value="1"/>
</dbReference>